<reference evidence="3 4" key="1">
    <citation type="journal article" date="2015" name="Genome Biol.">
        <title>Comparative genomics of Steinernema reveals deeply conserved gene regulatory networks.</title>
        <authorList>
            <person name="Dillman A.R."/>
            <person name="Macchietto M."/>
            <person name="Porter C.F."/>
            <person name="Rogers A."/>
            <person name="Williams B."/>
            <person name="Antoshechkin I."/>
            <person name="Lee M.M."/>
            <person name="Goodwin Z."/>
            <person name="Lu X."/>
            <person name="Lewis E.E."/>
            <person name="Goodrich-Blair H."/>
            <person name="Stock S.P."/>
            <person name="Adams B.J."/>
            <person name="Sternberg P.W."/>
            <person name="Mortazavi A."/>
        </authorList>
    </citation>
    <scope>NUCLEOTIDE SEQUENCE [LARGE SCALE GENOMIC DNA]</scope>
    <source>
        <strain evidence="3 4">ALL</strain>
    </source>
</reference>
<sequence>MVTPDPLSSSSKISSPFADHAHIIYPILCTLAIISFCVLLTSLFFKLAGIFYADVLREERERREVQRIRDVEAEVHEEQPEQPPIAQIADLQESEIDFDSNDPGHRAEPSTGEFTRRELAQFRAEDAREDVDREAEDHRRSPQQKNTNIAPPQVVDETF</sequence>
<keyword evidence="2" id="KW-0472">Membrane</keyword>
<reference evidence="3 4" key="2">
    <citation type="journal article" date="2019" name="G3 (Bethesda)">
        <title>Hybrid Assembly of the Genome of the Entomopathogenic Nematode Steinernema carpocapsae Identifies the X-Chromosome.</title>
        <authorList>
            <person name="Serra L."/>
            <person name="Macchietto M."/>
            <person name="Macias-Munoz A."/>
            <person name="McGill C.J."/>
            <person name="Rodriguez I.M."/>
            <person name="Rodriguez B."/>
            <person name="Murad R."/>
            <person name="Mortazavi A."/>
        </authorList>
    </citation>
    <scope>NUCLEOTIDE SEQUENCE [LARGE SCALE GENOMIC DNA]</scope>
    <source>
        <strain evidence="3 4">ALL</strain>
    </source>
</reference>
<evidence type="ECO:0000313" key="4">
    <source>
        <dbReference type="Proteomes" id="UP000298663"/>
    </source>
</evidence>
<feature type="region of interest" description="Disordered" evidence="1">
    <location>
        <begin position="96"/>
        <end position="159"/>
    </location>
</feature>
<keyword evidence="2" id="KW-0812">Transmembrane</keyword>
<name>A0A4U5MFG3_STECR</name>
<dbReference type="AlphaFoldDB" id="A0A4U5MFG3"/>
<dbReference type="EMBL" id="AZBU02000008">
    <property type="protein sequence ID" value="TKR67944.1"/>
    <property type="molecule type" value="Genomic_DNA"/>
</dbReference>
<feature type="compositionally biased region" description="Basic and acidic residues" evidence="1">
    <location>
        <begin position="102"/>
        <end position="126"/>
    </location>
</feature>
<evidence type="ECO:0000256" key="2">
    <source>
        <dbReference type="SAM" id="Phobius"/>
    </source>
</evidence>
<gene>
    <name evidence="3" type="ORF">L596_024014</name>
</gene>
<proteinExistence type="predicted"/>
<dbReference type="Proteomes" id="UP000298663">
    <property type="component" value="Unassembled WGS sequence"/>
</dbReference>
<accession>A0A4U5MFG3</accession>
<organism evidence="3 4">
    <name type="scientific">Steinernema carpocapsae</name>
    <name type="common">Entomopathogenic nematode</name>
    <dbReference type="NCBI Taxonomy" id="34508"/>
    <lineage>
        <taxon>Eukaryota</taxon>
        <taxon>Metazoa</taxon>
        <taxon>Ecdysozoa</taxon>
        <taxon>Nematoda</taxon>
        <taxon>Chromadorea</taxon>
        <taxon>Rhabditida</taxon>
        <taxon>Tylenchina</taxon>
        <taxon>Panagrolaimomorpha</taxon>
        <taxon>Strongyloidoidea</taxon>
        <taxon>Steinernematidae</taxon>
        <taxon>Steinernema</taxon>
    </lineage>
</organism>
<feature type="transmembrane region" description="Helical" evidence="2">
    <location>
        <begin position="23"/>
        <end position="53"/>
    </location>
</feature>
<comment type="caution">
    <text evidence="3">The sequence shown here is derived from an EMBL/GenBank/DDBJ whole genome shotgun (WGS) entry which is preliminary data.</text>
</comment>
<evidence type="ECO:0000313" key="3">
    <source>
        <dbReference type="EMBL" id="TKR67944.1"/>
    </source>
</evidence>
<keyword evidence="2" id="KW-1133">Transmembrane helix</keyword>
<keyword evidence="4" id="KW-1185">Reference proteome</keyword>
<evidence type="ECO:0000256" key="1">
    <source>
        <dbReference type="SAM" id="MobiDB-lite"/>
    </source>
</evidence>
<protein>
    <submittedName>
        <fullName evidence="3">Uncharacterized protein</fullName>
    </submittedName>
</protein>